<accession>A0A4R6RVX5</accession>
<dbReference type="Pfam" id="PF06999">
    <property type="entry name" value="Suc_Fer-like"/>
    <property type="match status" value="1"/>
</dbReference>
<comment type="caution">
    <text evidence="1">The sequence shown here is derived from an EMBL/GenBank/DDBJ whole genome shotgun (WGS) entry which is preliminary data.</text>
</comment>
<reference evidence="1 2" key="1">
    <citation type="submission" date="2019-03" db="EMBL/GenBank/DDBJ databases">
        <title>Genomic Encyclopedia of Type Strains, Phase IV (KMG-IV): sequencing the most valuable type-strain genomes for metagenomic binning, comparative biology and taxonomic classification.</title>
        <authorList>
            <person name="Goeker M."/>
        </authorList>
    </citation>
    <scope>NUCLEOTIDE SEQUENCE [LARGE SCALE GENOMIC DNA]</scope>
    <source>
        <strain evidence="1 2">DSM 45361</strain>
    </source>
</reference>
<dbReference type="SUPFAM" id="SSF52833">
    <property type="entry name" value="Thioredoxin-like"/>
    <property type="match status" value="1"/>
</dbReference>
<sequence length="289" mass="30580">MADRCSVLSAAAAEPTAGTAAVAVSWLCIEQSGPWGRDALSDSHFDAEVGAALAERVKGTGVRIAMIRRPGRHADRHVPAPHTILLAHTAPGQSWLEHTVCDEPKQLLDLDLAALGRGQRPGFGEVTSDPVLLVCTNGRRDLCCALEGRPIAAELAADHGTQVWESSHLGGHRFAPTAVQLPTGYSYGRIDVAFGADLLRSTAVRVERCRGRSTWDAEGQVAELAVRARLGDSDPDSLTVTGTRVTHRDGRAWDVTIGERIGPARPASCGAAPKPQVSLIAESVMPTAK</sequence>
<evidence type="ECO:0000313" key="2">
    <source>
        <dbReference type="Proteomes" id="UP000295444"/>
    </source>
</evidence>
<dbReference type="EMBL" id="SNXZ01000009">
    <property type="protein sequence ID" value="TDP91130.1"/>
    <property type="molecule type" value="Genomic_DNA"/>
</dbReference>
<evidence type="ECO:0008006" key="3">
    <source>
        <dbReference type="Google" id="ProtNLM"/>
    </source>
</evidence>
<dbReference type="Proteomes" id="UP000295444">
    <property type="component" value="Unassembled WGS sequence"/>
</dbReference>
<evidence type="ECO:0000313" key="1">
    <source>
        <dbReference type="EMBL" id="TDP91130.1"/>
    </source>
</evidence>
<name>A0A4R6RVX5_LABRH</name>
<dbReference type="CDD" id="cd03062">
    <property type="entry name" value="TRX_Fd_Sucrase"/>
    <property type="match status" value="1"/>
</dbReference>
<proteinExistence type="predicted"/>
<dbReference type="RefSeq" id="WP_208115946.1">
    <property type="nucleotide sequence ID" value="NZ_SNXZ01000009.1"/>
</dbReference>
<organism evidence="1 2">
    <name type="scientific">Labedaea rhizosphaerae</name>
    <dbReference type="NCBI Taxonomy" id="598644"/>
    <lineage>
        <taxon>Bacteria</taxon>
        <taxon>Bacillati</taxon>
        <taxon>Actinomycetota</taxon>
        <taxon>Actinomycetes</taxon>
        <taxon>Pseudonocardiales</taxon>
        <taxon>Pseudonocardiaceae</taxon>
        <taxon>Labedaea</taxon>
    </lineage>
</organism>
<dbReference type="InterPro" id="IPR009737">
    <property type="entry name" value="Aim32/Apd1-like"/>
</dbReference>
<protein>
    <recommendedName>
        <fullName evidence="3">Sucrase/ferredoxin-like protein</fullName>
    </recommendedName>
</protein>
<dbReference type="InterPro" id="IPR036249">
    <property type="entry name" value="Thioredoxin-like_sf"/>
</dbReference>
<dbReference type="AlphaFoldDB" id="A0A4R6RVX5"/>
<keyword evidence="2" id="KW-1185">Reference proteome</keyword>
<gene>
    <name evidence="1" type="ORF">EV186_109122</name>
</gene>